<organism evidence="2 3">
    <name type="scientific">SAR324 cluster bacterium</name>
    <dbReference type="NCBI Taxonomy" id="2024889"/>
    <lineage>
        <taxon>Bacteria</taxon>
        <taxon>Deltaproteobacteria</taxon>
        <taxon>SAR324 cluster</taxon>
    </lineage>
</organism>
<dbReference type="InterPro" id="IPR003148">
    <property type="entry name" value="RCK_N"/>
</dbReference>
<dbReference type="GO" id="GO:0006813">
    <property type="term" value="P:potassium ion transport"/>
    <property type="evidence" value="ECO:0007669"/>
    <property type="project" value="InterPro"/>
</dbReference>
<evidence type="ECO:0000313" key="2">
    <source>
        <dbReference type="EMBL" id="RTZ87219.1"/>
    </source>
</evidence>
<reference evidence="2 3" key="1">
    <citation type="submission" date="2018-06" db="EMBL/GenBank/DDBJ databases">
        <title>Combined omics and stable isotope probing to characterize newly discovered Mariana Back-Arc vent microbial communities.</title>
        <authorList>
            <person name="Trembath-Reichert E."/>
            <person name="Huber J.A."/>
        </authorList>
    </citation>
    <scope>NUCLEOTIDE SEQUENCE [LARGE SCALE GENOMIC DNA]</scope>
    <source>
        <strain evidence="2">MAG 54</strain>
    </source>
</reference>
<dbReference type="Gene3D" id="3.40.50.720">
    <property type="entry name" value="NAD(P)-binding Rossmann-like Domain"/>
    <property type="match status" value="1"/>
</dbReference>
<dbReference type="Proteomes" id="UP000287719">
    <property type="component" value="Unassembled WGS sequence"/>
</dbReference>
<protein>
    <submittedName>
        <fullName evidence="2">Sodium:proton exchanger</fullName>
    </submittedName>
</protein>
<dbReference type="EMBL" id="QNZJ01000107">
    <property type="protein sequence ID" value="RTZ87219.1"/>
    <property type="molecule type" value="Genomic_DNA"/>
</dbReference>
<feature type="non-terminal residue" evidence="2">
    <location>
        <position position="1"/>
    </location>
</feature>
<evidence type="ECO:0000259" key="1">
    <source>
        <dbReference type="Pfam" id="PF02254"/>
    </source>
</evidence>
<gene>
    <name evidence="2" type="ORF">DSY95_02510</name>
</gene>
<comment type="caution">
    <text evidence="2">The sequence shown here is derived from an EMBL/GenBank/DDBJ whole genome shotgun (WGS) entry which is preliminary data.</text>
</comment>
<dbReference type="InterPro" id="IPR036291">
    <property type="entry name" value="NAD(P)-bd_dom_sf"/>
</dbReference>
<accession>A0A432GUR6</accession>
<name>A0A432GUR6_9DELT</name>
<evidence type="ECO:0000313" key="3">
    <source>
        <dbReference type="Proteomes" id="UP000287719"/>
    </source>
</evidence>
<feature type="domain" description="RCK N-terminal" evidence="1">
    <location>
        <begin position="2"/>
        <end position="97"/>
    </location>
</feature>
<dbReference type="SUPFAM" id="SSF51735">
    <property type="entry name" value="NAD(P)-binding Rossmann-fold domains"/>
    <property type="match status" value="1"/>
</dbReference>
<sequence length="147" mass="16776">DFTYIDDVSEIIKHFQERKDSNVDPVYADPNDPKVWREYKLSEAKVVVSCTGSDLDSDLELAGYIRHTAPDLPFLAVTSSHEDSLKLYESGVRYVVQTDQLASKTFRSIFAEEIDKPAQESFVEEGRSHWKDTRSIRDGLGDIFKLV</sequence>
<dbReference type="AlphaFoldDB" id="A0A432GUR6"/>
<dbReference type="Pfam" id="PF02254">
    <property type="entry name" value="TrkA_N"/>
    <property type="match status" value="1"/>
</dbReference>
<proteinExistence type="predicted"/>